<dbReference type="GO" id="GO:0022857">
    <property type="term" value="F:transmembrane transporter activity"/>
    <property type="evidence" value="ECO:0007669"/>
    <property type="project" value="InterPro"/>
</dbReference>
<evidence type="ECO:0000256" key="5">
    <source>
        <dbReference type="SAM" id="MobiDB-lite"/>
    </source>
</evidence>
<dbReference type="GO" id="GO:0016020">
    <property type="term" value="C:membrane"/>
    <property type="evidence" value="ECO:0007669"/>
    <property type="project" value="UniProtKB-SubCell"/>
</dbReference>
<evidence type="ECO:0000256" key="1">
    <source>
        <dbReference type="ARBA" id="ARBA00004141"/>
    </source>
</evidence>
<feature type="transmembrane region" description="Helical" evidence="6">
    <location>
        <begin position="458"/>
        <end position="476"/>
    </location>
</feature>
<feature type="transmembrane region" description="Helical" evidence="6">
    <location>
        <begin position="78"/>
        <end position="97"/>
    </location>
</feature>
<dbReference type="Pfam" id="PF13520">
    <property type="entry name" value="AA_permease_2"/>
    <property type="match status" value="1"/>
</dbReference>
<dbReference type="AlphaFoldDB" id="A0A0F7VRR9"/>
<feature type="transmembrane region" description="Helical" evidence="6">
    <location>
        <begin position="152"/>
        <end position="173"/>
    </location>
</feature>
<dbReference type="InterPro" id="IPR053153">
    <property type="entry name" value="APC_K+_Transporter"/>
</dbReference>
<sequence length="696" mass="75731">MGGPPFERLRSSVVSKLTDVPKRILIGRALRSDRLGETLLPKRIALPVFASDPLSSVAYAPGEVLLVLSIAGVSAYHFSPWIAVAVVVLMFTVVASYRQNVHAYPSGGGDYEVANTNLGPKAGLTVASALLVDYVLTVAVSISSGIENLGSAIPFVVEHKVFCAIAVILLLTLMNLRGVKESGTLFAIPTYVFVAGVFTMIAWGAFRALVLDDTMRAPTAEYVIKPEHQGLAGFALLFLLLRAFSSGCAALTGVEAISNGVPAFRKPKSRNAATTLALMGLLAVTMFCGIIGLAMATKVHMAENPAADLFRDGVPVGPDYVQHPVISQVAEAVFGEGSILFIVLAAATALVLFLAANTAYNGFPLLGSILAQDRYLPRQLHTRGDRLAFSNGIVLLAGAAMLLVWIYGADSTRLIQLYIVGVFVSFTLSQIGMVRHWNRHLSTERDPAKRRHMVRSRAINAFGAFFTGLVLVVVLVTKFSHGAWVALLGMCIFYATMTAIRKHYDRVAEEIAAPEGPPGDDIVRPSRVHSVVLISKIHRPTLRALAYAKLLRSDTLEALSVNVDPAETKALREEWERRGIDVPLKVLDSPYREITRPVIEYVKSLRNESPRDAVSVIIPEYVVGHWYEHLLHNQSALRLKGRLLFTPGVMVTSVPYQLQSSEAAKRRARRQQEWNAPGSVRRGPAQERAKESSQST</sequence>
<comment type="subcellular location">
    <subcellularLocation>
        <location evidence="1">Membrane</location>
        <topology evidence="1">Multi-pass membrane protein</topology>
    </subcellularLocation>
</comment>
<feature type="transmembrane region" description="Helical" evidence="6">
    <location>
        <begin position="339"/>
        <end position="366"/>
    </location>
</feature>
<dbReference type="InterPro" id="IPR002293">
    <property type="entry name" value="AA/rel_permease1"/>
</dbReference>
<feature type="transmembrane region" description="Helical" evidence="6">
    <location>
        <begin position="387"/>
        <end position="408"/>
    </location>
</feature>
<protein>
    <submittedName>
        <fullName evidence="7">Uncharacterized amino acid permease YdaO</fullName>
    </submittedName>
</protein>
<feature type="transmembrane region" description="Helical" evidence="6">
    <location>
        <begin position="185"/>
        <end position="210"/>
    </location>
</feature>
<evidence type="ECO:0000256" key="2">
    <source>
        <dbReference type="ARBA" id="ARBA00022692"/>
    </source>
</evidence>
<feature type="transmembrane region" description="Helical" evidence="6">
    <location>
        <begin position="414"/>
        <end position="437"/>
    </location>
</feature>
<feature type="transmembrane region" description="Helical" evidence="6">
    <location>
        <begin position="230"/>
        <end position="254"/>
    </location>
</feature>
<feature type="transmembrane region" description="Helical" evidence="6">
    <location>
        <begin position="482"/>
        <end position="500"/>
    </location>
</feature>
<dbReference type="Gene3D" id="1.20.1740.10">
    <property type="entry name" value="Amino acid/polyamine transporter I"/>
    <property type="match status" value="1"/>
</dbReference>
<keyword evidence="4 6" id="KW-0472">Membrane</keyword>
<evidence type="ECO:0000256" key="4">
    <source>
        <dbReference type="ARBA" id="ARBA00023136"/>
    </source>
</evidence>
<reference evidence="7 8" key="1">
    <citation type="submission" date="2015-02" db="EMBL/GenBank/DDBJ databases">
        <authorList>
            <person name="Gomez-Escribano P.J."/>
        </authorList>
    </citation>
    <scope>NUCLEOTIDE SEQUENCE [LARGE SCALE GENOMIC DNA]</scope>
    <source>
        <strain evidence="8">C34 (DSM 42122 / NRRL B-24963)</strain>
    </source>
</reference>
<feature type="region of interest" description="Disordered" evidence="5">
    <location>
        <begin position="661"/>
        <end position="696"/>
    </location>
</feature>
<organism evidence="7 8">
    <name type="scientific">Streptomyces leeuwenhoekii</name>
    <dbReference type="NCBI Taxonomy" id="1437453"/>
    <lineage>
        <taxon>Bacteria</taxon>
        <taxon>Bacillati</taxon>
        <taxon>Actinomycetota</taxon>
        <taxon>Actinomycetes</taxon>
        <taxon>Kitasatosporales</taxon>
        <taxon>Streptomycetaceae</taxon>
        <taxon>Streptomyces</taxon>
    </lineage>
</organism>
<dbReference type="KEGG" id="sle:sle_18110"/>
<feature type="transmembrane region" description="Helical" evidence="6">
    <location>
        <begin position="124"/>
        <end position="146"/>
    </location>
</feature>
<evidence type="ECO:0000313" key="7">
    <source>
        <dbReference type="EMBL" id="CQR61273.1"/>
    </source>
</evidence>
<proteinExistence type="predicted"/>
<name>A0A0F7VRR9_STRLW</name>
<feature type="compositionally biased region" description="Basic and acidic residues" evidence="5">
    <location>
        <begin position="684"/>
        <end position="696"/>
    </location>
</feature>
<dbReference type="EMBL" id="LN831790">
    <property type="protein sequence ID" value="CQR61273.1"/>
    <property type="molecule type" value="Genomic_DNA"/>
</dbReference>
<evidence type="ECO:0000313" key="8">
    <source>
        <dbReference type="Proteomes" id="UP000035016"/>
    </source>
</evidence>
<dbReference type="PANTHER" id="PTHR47704:SF1">
    <property type="entry name" value="POTASSIUM TRANSPORTER KIMA"/>
    <property type="match status" value="1"/>
</dbReference>
<keyword evidence="3 6" id="KW-1133">Transmembrane helix</keyword>
<dbReference type="PANTHER" id="PTHR47704">
    <property type="entry name" value="POTASSIUM TRANSPORTER KIMA"/>
    <property type="match status" value="1"/>
</dbReference>
<evidence type="ECO:0000256" key="6">
    <source>
        <dbReference type="SAM" id="Phobius"/>
    </source>
</evidence>
<dbReference type="Proteomes" id="UP000035016">
    <property type="component" value="Chromosome Chromosome"/>
</dbReference>
<keyword evidence="2 6" id="KW-0812">Transmembrane</keyword>
<gene>
    <name evidence="7" type="primary">sle_18110</name>
</gene>
<evidence type="ECO:0000256" key="3">
    <source>
        <dbReference type="ARBA" id="ARBA00022989"/>
    </source>
</evidence>
<feature type="transmembrane region" description="Helical" evidence="6">
    <location>
        <begin position="275"/>
        <end position="296"/>
    </location>
</feature>
<accession>A0A0F7VRR9</accession>